<reference evidence="1" key="1">
    <citation type="submission" date="2020-05" db="EMBL/GenBank/DDBJ databases">
        <title>Large-scale comparative analyses of tick genomes elucidate their genetic diversity and vector capacities.</title>
        <authorList>
            <person name="Jia N."/>
            <person name="Wang J."/>
            <person name="Shi W."/>
            <person name="Du L."/>
            <person name="Sun Y."/>
            <person name="Zhan W."/>
            <person name="Jiang J."/>
            <person name="Wang Q."/>
            <person name="Zhang B."/>
            <person name="Ji P."/>
            <person name="Sakyi L.B."/>
            <person name="Cui X."/>
            <person name="Yuan T."/>
            <person name="Jiang B."/>
            <person name="Yang W."/>
            <person name="Lam T.T.-Y."/>
            <person name="Chang Q."/>
            <person name="Ding S."/>
            <person name="Wang X."/>
            <person name="Zhu J."/>
            <person name="Ruan X."/>
            <person name="Zhao L."/>
            <person name="Wei J."/>
            <person name="Que T."/>
            <person name="Du C."/>
            <person name="Cheng J."/>
            <person name="Dai P."/>
            <person name="Han X."/>
            <person name="Huang E."/>
            <person name="Gao Y."/>
            <person name="Liu J."/>
            <person name="Shao H."/>
            <person name="Ye R."/>
            <person name="Li L."/>
            <person name="Wei W."/>
            <person name="Wang X."/>
            <person name="Wang C."/>
            <person name="Yang T."/>
            <person name="Huo Q."/>
            <person name="Li W."/>
            <person name="Guo W."/>
            <person name="Chen H."/>
            <person name="Zhou L."/>
            <person name="Ni X."/>
            <person name="Tian J."/>
            <person name="Zhou Y."/>
            <person name="Sheng Y."/>
            <person name="Liu T."/>
            <person name="Pan Y."/>
            <person name="Xia L."/>
            <person name="Li J."/>
            <person name="Zhao F."/>
            <person name="Cao W."/>
        </authorList>
    </citation>
    <scope>NUCLEOTIDE SEQUENCE</scope>
    <source>
        <strain evidence="1">Hyas-2018</strain>
    </source>
</reference>
<protein>
    <submittedName>
        <fullName evidence="1">Uncharacterized protein</fullName>
    </submittedName>
</protein>
<comment type="caution">
    <text evidence="1">The sequence shown here is derived from an EMBL/GenBank/DDBJ whole genome shotgun (WGS) entry which is preliminary data.</text>
</comment>
<keyword evidence="2" id="KW-1185">Reference proteome</keyword>
<dbReference type="Proteomes" id="UP000821845">
    <property type="component" value="Chromosome 6"/>
</dbReference>
<dbReference type="EMBL" id="CM023486">
    <property type="protein sequence ID" value="KAH6927854.1"/>
    <property type="molecule type" value="Genomic_DNA"/>
</dbReference>
<evidence type="ECO:0000313" key="1">
    <source>
        <dbReference type="EMBL" id="KAH6927854.1"/>
    </source>
</evidence>
<accession>A0ACB7S1D4</accession>
<evidence type="ECO:0000313" key="2">
    <source>
        <dbReference type="Proteomes" id="UP000821845"/>
    </source>
</evidence>
<proteinExistence type="predicted"/>
<gene>
    <name evidence="1" type="ORF">HPB50_009334</name>
</gene>
<name>A0ACB7S1D4_HYAAI</name>
<organism evidence="1 2">
    <name type="scientific">Hyalomma asiaticum</name>
    <name type="common">Tick</name>
    <dbReference type="NCBI Taxonomy" id="266040"/>
    <lineage>
        <taxon>Eukaryota</taxon>
        <taxon>Metazoa</taxon>
        <taxon>Ecdysozoa</taxon>
        <taxon>Arthropoda</taxon>
        <taxon>Chelicerata</taxon>
        <taxon>Arachnida</taxon>
        <taxon>Acari</taxon>
        <taxon>Parasitiformes</taxon>
        <taxon>Ixodida</taxon>
        <taxon>Ixodoidea</taxon>
        <taxon>Ixodidae</taxon>
        <taxon>Hyalomminae</taxon>
        <taxon>Hyalomma</taxon>
    </lineage>
</organism>
<sequence>MDVKCKRKLVAMAAALEIAAEDYYDDECGFMRRKRSVWVKPWLTRKSLSMQNQLYQELLASNPEEYKRLLRLSCEQFDQLLALIQPWIWRQDTAMRSSVILASADVLSVEKPGRARDCVFVHQAGRARSPLLSDSGGPSTKSAGRAPAPKYGLCTALISPTNG</sequence>